<dbReference type="EMBL" id="AMZH03020231">
    <property type="protein sequence ID" value="RRT39383.1"/>
    <property type="molecule type" value="Genomic_DNA"/>
</dbReference>
<reference evidence="2 3" key="1">
    <citation type="journal article" date="2014" name="Agronomy (Basel)">
        <title>A Draft Genome Sequence for Ensete ventricosum, the Drought-Tolerant Tree Against Hunger.</title>
        <authorList>
            <person name="Harrison J."/>
            <person name="Moore K.A."/>
            <person name="Paszkiewicz K."/>
            <person name="Jones T."/>
            <person name="Grant M."/>
            <person name="Ambacheew D."/>
            <person name="Muzemil S."/>
            <person name="Studholme D.J."/>
        </authorList>
    </citation>
    <scope>NUCLEOTIDE SEQUENCE [LARGE SCALE GENOMIC DNA]</scope>
</reference>
<name>A0A426XIW2_ENSVE</name>
<accession>A0A426XIW2</accession>
<dbReference type="AlphaFoldDB" id="A0A426XIW2"/>
<feature type="compositionally biased region" description="Basic residues" evidence="1">
    <location>
        <begin position="7"/>
        <end position="20"/>
    </location>
</feature>
<gene>
    <name evidence="2" type="ORF">B296_00047496</name>
</gene>
<feature type="compositionally biased region" description="Basic and acidic residues" evidence="1">
    <location>
        <begin position="21"/>
        <end position="30"/>
    </location>
</feature>
<evidence type="ECO:0000313" key="3">
    <source>
        <dbReference type="Proteomes" id="UP000287651"/>
    </source>
</evidence>
<evidence type="ECO:0000256" key="1">
    <source>
        <dbReference type="SAM" id="MobiDB-lite"/>
    </source>
</evidence>
<sequence>MEPRQQGKGKGKRITKSRRRLDREVSDRAKAITSPSPNAIPRTIPRKKDILLWDSVRLKHRSRARKVEMGLTMGRRNET</sequence>
<comment type="caution">
    <text evidence="2">The sequence shown here is derived from an EMBL/GenBank/DDBJ whole genome shotgun (WGS) entry which is preliminary data.</text>
</comment>
<organism evidence="2 3">
    <name type="scientific">Ensete ventricosum</name>
    <name type="common">Abyssinian banana</name>
    <name type="synonym">Musa ensete</name>
    <dbReference type="NCBI Taxonomy" id="4639"/>
    <lineage>
        <taxon>Eukaryota</taxon>
        <taxon>Viridiplantae</taxon>
        <taxon>Streptophyta</taxon>
        <taxon>Embryophyta</taxon>
        <taxon>Tracheophyta</taxon>
        <taxon>Spermatophyta</taxon>
        <taxon>Magnoliopsida</taxon>
        <taxon>Liliopsida</taxon>
        <taxon>Zingiberales</taxon>
        <taxon>Musaceae</taxon>
        <taxon>Ensete</taxon>
    </lineage>
</organism>
<proteinExistence type="predicted"/>
<evidence type="ECO:0000313" key="2">
    <source>
        <dbReference type="EMBL" id="RRT39383.1"/>
    </source>
</evidence>
<dbReference type="Proteomes" id="UP000287651">
    <property type="component" value="Unassembled WGS sequence"/>
</dbReference>
<protein>
    <submittedName>
        <fullName evidence="2">Uncharacterized protein</fullName>
    </submittedName>
</protein>
<feature type="region of interest" description="Disordered" evidence="1">
    <location>
        <begin position="1"/>
        <end position="42"/>
    </location>
</feature>